<accession>E3LNH6</accession>
<dbReference type="CTD" id="9811649"/>
<proteinExistence type="predicted"/>
<dbReference type="EMBL" id="DS268412">
    <property type="protein sequence ID" value="EFP05641.1"/>
    <property type="molecule type" value="Genomic_DNA"/>
</dbReference>
<dbReference type="InParanoid" id="E3LNH6"/>
<feature type="chain" id="PRO_5003174255" evidence="1">
    <location>
        <begin position="28"/>
        <end position="89"/>
    </location>
</feature>
<feature type="signal peptide" evidence="1">
    <location>
        <begin position="1"/>
        <end position="27"/>
    </location>
</feature>
<dbReference type="Proteomes" id="UP000008281">
    <property type="component" value="Unassembled WGS sequence"/>
</dbReference>
<sequence length="89" mass="10008">MVLRAMTETVGLKQVVLLLLNSAIVFLQKDVHTVVDVLIIHVQHFQVWDQIRNAELAVRIDATMNETVSSISEEEALVGKVIQIEVMVQ</sequence>
<protein>
    <submittedName>
        <fullName evidence="2">Uncharacterized protein</fullName>
    </submittedName>
</protein>
<dbReference type="RefSeq" id="XP_003114303.2">
    <property type="nucleotide sequence ID" value="XM_003114255.2"/>
</dbReference>
<keyword evidence="1" id="KW-0732">Signal</keyword>
<evidence type="ECO:0000313" key="2">
    <source>
        <dbReference type="EMBL" id="EFP05641.1"/>
    </source>
</evidence>
<evidence type="ECO:0000256" key="1">
    <source>
        <dbReference type="SAM" id="SignalP"/>
    </source>
</evidence>
<dbReference type="GeneID" id="9811649"/>
<name>E3LNH6_CAERE</name>
<reference evidence="2" key="1">
    <citation type="submission" date="2007-07" db="EMBL/GenBank/DDBJ databases">
        <title>PCAP assembly of the Caenorhabditis remanei genome.</title>
        <authorList>
            <consortium name="The Caenorhabditis remanei Sequencing Consortium"/>
            <person name="Wilson R.K."/>
        </authorList>
    </citation>
    <scope>NUCLEOTIDE SEQUENCE [LARGE SCALE GENOMIC DNA]</scope>
    <source>
        <strain evidence="2">PB4641</strain>
    </source>
</reference>
<organism evidence="3">
    <name type="scientific">Caenorhabditis remanei</name>
    <name type="common">Caenorhabditis vulgaris</name>
    <dbReference type="NCBI Taxonomy" id="31234"/>
    <lineage>
        <taxon>Eukaryota</taxon>
        <taxon>Metazoa</taxon>
        <taxon>Ecdysozoa</taxon>
        <taxon>Nematoda</taxon>
        <taxon>Chromadorea</taxon>
        <taxon>Rhabditida</taxon>
        <taxon>Rhabditina</taxon>
        <taxon>Rhabditomorpha</taxon>
        <taxon>Rhabditoidea</taxon>
        <taxon>Rhabditidae</taxon>
        <taxon>Peloderinae</taxon>
        <taxon>Caenorhabditis</taxon>
    </lineage>
</organism>
<keyword evidence="3" id="KW-1185">Reference proteome</keyword>
<dbReference type="KEGG" id="crq:GCK72_018301"/>
<evidence type="ECO:0000313" key="3">
    <source>
        <dbReference type="Proteomes" id="UP000008281"/>
    </source>
</evidence>
<dbReference type="HOGENOM" id="CLU_2456930_0_0_1"/>
<dbReference type="AlphaFoldDB" id="E3LNH6"/>
<gene>
    <name evidence="2" type="ORF">CRE_27414</name>
</gene>